<reference evidence="3" key="1">
    <citation type="journal article" date="2014" name="Genome Announc.">
        <title>De novo whole-genome sequence and genome annotation of Lichtheimia ramosa.</title>
        <authorList>
            <person name="Linde J."/>
            <person name="Schwartze V."/>
            <person name="Binder U."/>
            <person name="Lass-Florl C."/>
            <person name="Voigt K."/>
            <person name="Horn F."/>
        </authorList>
    </citation>
    <scope>NUCLEOTIDE SEQUENCE</scope>
    <source>
        <strain evidence="3">JMRC FSU:6197</strain>
    </source>
</reference>
<name>A0A077WHU9_9FUNG</name>
<dbReference type="OrthoDB" id="420187at2759"/>
<dbReference type="GO" id="GO:0005829">
    <property type="term" value="C:cytosol"/>
    <property type="evidence" value="ECO:0007669"/>
    <property type="project" value="TreeGrafter"/>
</dbReference>
<dbReference type="InterPro" id="IPR028889">
    <property type="entry name" value="USP"/>
</dbReference>
<dbReference type="Pfam" id="PF22486">
    <property type="entry name" value="MATH_2"/>
    <property type="match status" value="1"/>
</dbReference>
<evidence type="ECO:0000313" key="3">
    <source>
        <dbReference type="EMBL" id="CDS06202.1"/>
    </source>
</evidence>
<dbReference type="InterPro" id="IPR008974">
    <property type="entry name" value="TRAF-like"/>
</dbReference>
<dbReference type="SUPFAM" id="SSF54001">
    <property type="entry name" value="Cysteine proteinases"/>
    <property type="match status" value="1"/>
</dbReference>
<dbReference type="GO" id="GO:0005634">
    <property type="term" value="C:nucleus"/>
    <property type="evidence" value="ECO:0007669"/>
    <property type="project" value="TreeGrafter"/>
</dbReference>
<evidence type="ECO:0008006" key="4">
    <source>
        <dbReference type="Google" id="ProtNLM"/>
    </source>
</evidence>
<dbReference type="Pfam" id="PF00443">
    <property type="entry name" value="UCH"/>
    <property type="match status" value="1"/>
</dbReference>
<dbReference type="PANTHER" id="PTHR24006">
    <property type="entry name" value="UBIQUITIN CARBOXYL-TERMINAL HYDROLASE"/>
    <property type="match status" value="1"/>
</dbReference>
<dbReference type="Gene3D" id="2.60.210.10">
    <property type="entry name" value="Apoptosis, Tumor Necrosis Factor Receptor Associated Protein 2, Chain A"/>
    <property type="match status" value="1"/>
</dbReference>
<dbReference type="PROSITE" id="PS50144">
    <property type="entry name" value="MATH"/>
    <property type="match status" value="1"/>
</dbReference>
<dbReference type="AlphaFoldDB" id="A0A077WHU9"/>
<dbReference type="GO" id="GO:0004843">
    <property type="term" value="F:cysteine-type deubiquitinase activity"/>
    <property type="evidence" value="ECO:0007669"/>
    <property type="project" value="InterPro"/>
</dbReference>
<dbReference type="InterPro" id="IPR050164">
    <property type="entry name" value="Peptidase_C19"/>
</dbReference>
<dbReference type="Gene3D" id="3.90.70.10">
    <property type="entry name" value="Cysteine proteinases"/>
    <property type="match status" value="1"/>
</dbReference>
<feature type="domain" description="USP" evidence="2">
    <location>
        <begin position="226"/>
        <end position="515"/>
    </location>
</feature>
<dbReference type="EMBL" id="LK023319">
    <property type="protein sequence ID" value="CDS06202.1"/>
    <property type="molecule type" value="Genomic_DNA"/>
</dbReference>
<gene>
    <name evidence="3" type="ORF">LRAMOSA08730</name>
</gene>
<organism evidence="3">
    <name type="scientific">Lichtheimia ramosa</name>
    <dbReference type="NCBI Taxonomy" id="688394"/>
    <lineage>
        <taxon>Eukaryota</taxon>
        <taxon>Fungi</taxon>
        <taxon>Fungi incertae sedis</taxon>
        <taxon>Mucoromycota</taxon>
        <taxon>Mucoromycotina</taxon>
        <taxon>Mucoromycetes</taxon>
        <taxon>Mucorales</taxon>
        <taxon>Lichtheimiaceae</taxon>
        <taxon>Lichtheimia</taxon>
    </lineage>
</organism>
<sequence length="541" mass="62291">MTSTNQSSRSIIHHQPREESAIYDAPIEPYAPGPPPPPAHSVVLHYEDIAKQHLGIIKDSDVYELKCEHWYVKDFHDNPDKVYGPDFKAGGNSWRMILYPRGKDGLSEHVSIDLEWTSGTYASSYDHIHAQFVICMSTMSFPTNYACRSTSFRFTKAESEHGFTEFGKFDQLTRNNFDTGREAFVKNNRTRLTCIIRIIKSNIQSDSRFIGISADPYNSRAKTGYIGLRRIGKTSYMEATLQLLFNITKFRKAIYNIPTSSVDGIITPTDSPALALQRLFYRMQCGTECPSIAELVQSFGWTDRDINSCEGDECIEFLLAFLRSMDDSYFSKTSPRSEIRKLFGNQVAHSGQDYFLESMISLDTAGCSSIQECLSKATKRDWALRKRLRIKALAPVLLFELDIWKKDYGPTLEKADRHVSYPLHLNMSPYTETFDRDSEWERYVLFGMIMHHGLANNGNHCTYINSFKGHSEWLKFDGWKVQNVPIDEVLDPQHKNRSVRRYKHNNPYVLCYIRESHLNEVLCQIKVEDIPTHIRSNINTQ</sequence>
<protein>
    <recommendedName>
        <fullName evidence="4">USP domain-containing protein</fullName>
    </recommendedName>
</protein>
<dbReference type="InterPro" id="IPR001394">
    <property type="entry name" value="Peptidase_C19_UCH"/>
</dbReference>
<proteinExistence type="predicted"/>
<dbReference type="InterPro" id="IPR002083">
    <property type="entry name" value="MATH/TRAF_dom"/>
</dbReference>
<dbReference type="InterPro" id="IPR038765">
    <property type="entry name" value="Papain-like_cys_pep_sf"/>
</dbReference>
<accession>A0A077WHU9</accession>
<dbReference type="PROSITE" id="PS50235">
    <property type="entry name" value="USP_3"/>
    <property type="match status" value="1"/>
</dbReference>
<dbReference type="SUPFAM" id="SSF49599">
    <property type="entry name" value="TRAF domain-like"/>
    <property type="match status" value="1"/>
</dbReference>
<feature type="domain" description="MATH" evidence="1">
    <location>
        <begin position="65"/>
        <end position="196"/>
    </location>
</feature>
<dbReference type="GO" id="GO:0016579">
    <property type="term" value="P:protein deubiquitination"/>
    <property type="evidence" value="ECO:0007669"/>
    <property type="project" value="InterPro"/>
</dbReference>
<evidence type="ECO:0000259" key="1">
    <source>
        <dbReference type="PROSITE" id="PS50144"/>
    </source>
</evidence>
<evidence type="ECO:0000259" key="2">
    <source>
        <dbReference type="PROSITE" id="PS50235"/>
    </source>
</evidence>